<proteinExistence type="predicted"/>
<name>A0A060CQ82_HELPX</name>
<evidence type="ECO:0000313" key="1">
    <source>
        <dbReference type="EMBL" id="AIA98716.1"/>
    </source>
</evidence>
<dbReference type="EMBL" id="KF861854">
    <property type="protein sequence ID" value="AIA98716.1"/>
    <property type="molecule type" value="Genomic_DNA"/>
</dbReference>
<gene>
    <name evidence="1" type="primary">virB7</name>
    <name evidence="1" type="ORF">P1_ICEHptfs3_07</name>
</gene>
<accession>A0A060CQ82</accession>
<protein>
    <submittedName>
        <fullName evidence="1">VirB7 type IV secretion protein</fullName>
    </submittedName>
</protein>
<organism evidence="1">
    <name type="scientific">Helicobacter pylori</name>
    <name type="common">Campylobacter pylori</name>
    <dbReference type="NCBI Taxonomy" id="210"/>
    <lineage>
        <taxon>Bacteria</taxon>
        <taxon>Pseudomonadati</taxon>
        <taxon>Campylobacterota</taxon>
        <taxon>Epsilonproteobacteria</taxon>
        <taxon>Campylobacterales</taxon>
        <taxon>Helicobacteraceae</taxon>
        <taxon>Helicobacter</taxon>
    </lineage>
</organism>
<dbReference type="AlphaFoldDB" id="A0A060CQ82"/>
<reference evidence="1" key="1">
    <citation type="journal article" date="2014" name="BMC Genomics">
        <title>A comprehensive analysis of Helicobacter pylori plasticity zones reveals that they are integrating conjugative elements with intermediate integration specificity.</title>
        <authorList>
            <person name="Fischer W."/>
            <person name="Breithaupt U."/>
            <person name="Kern B."/>
            <person name="Smith S.I."/>
            <person name="Spicher C."/>
            <person name="Haas R."/>
        </authorList>
    </citation>
    <scope>NUCLEOTIDE SEQUENCE</scope>
    <source>
        <strain evidence="1">P1</strain>
    </source>
</reference>
<sequence length="47" mass="5253">MPNMKKMQYLAFILVAVLLNACSDKFIEMKKSPCALNAPMMQGGLYV</sequence>